<keyword evidence="1" id="KW-1133">Transmembrane helix</keyword>
<sequence length="442" mass="48441">MTTFDQHGQRVFGAQINADNVHINKSDGPQQLMAYGRRAVAERLYKRAAEYFTEAIAKGAKGSDPHYYLALALLGGRRPSRMGREAQQVMARVEEHLGRALQIDPAAAHVRALWAAVKRDHYADRHDPGPSVADIEAGVGDIDPVHAAEIAPFLGNRENRLWQATVAVAQAGIEERKPNVRKYFVRTPVPPATGGAQAMMVAGGIGLALALILVIASLSESGYLCLAVLVGVGGLVLLVKGYGQYNALTSKYERDLAAAEPKPSDEQMDVWLHFDKFGVLDHALRHLDRELDDLICEPQLVIGPASPTEQAVGKDGIRRFSRYKFVILLLGQTRISVFSCEWDFVTCIVSNADAFDFRYKDITGLRMRQLHEAPQGGRLVITDDHGKEMEVRFAKVFEMIIAGTDRIAVTIDVQAQNAGAGLQPTGATATERLVRRQLDDVA</sequence>
<dbReference type="Proteomes" id="UP001180973">
    <property type="component" value="Unassembled WGS sequence"/>
</dbReference>
<proteinExistence type="predicted"/>
<evidence type="ECO:0008006" key="4">
    <source>
        <dbReference type="Google" id="ProtNLM"/>
    </source>
</evidence>
<name>A0ABU2WW94_9ACTN</name>
<feature type="transmembrane region" description="Helical" evidence="1">
    <location>
        <begin position="223"/>
        <end position="243"/>
    </location>
</feature>
<feature type="transmembrane region" description="Helical" evidence="1">
    <location>
        <begin position="196"/>
        <end position="216"/>
    </location>
</feature>
<evidence type="ECO:0000313" key="2">
    <source>
        <dbReference type="EMBL" id="MDT0530205.1"/>
    </source>
</evidence>
<organism evidence="2 3">
    <name type="scientific">Micromonospora reichwaldensis</name>
    <dbReference type="NCBI Taxonomy" id="3075516"/>
    <lineage>
        <taxon>Bacteria</taxon>
        <taxon>Bacillati</taxon>
        <taxon>Actinomycetota</taxon>
        <taxon>Actinomycetes</taxon>
        <taxon>Micromonosporales</taxon>
        <taxon>Micromonosporaceae</taxon>
        <taxon>Micromonospora</taxon>
    </lineage>
</organism>
<evidence type="ECO:0000256" key="1">
    <source>
        <dbReference type="SAM" id="Phobius"/>
    </source>
</evidence>
<evidence type="ECO:0000313" key="3">
    <source>
        <dbReference type="Proteomes" id="UP001180973"/>
    </source>
</evidence>
<keyword evidence="1" id="KW-0812">Transmembrane</keyword>
<gene>
    <name evidence="2" type="ORF">RM555_14535</name>
</gene>
<keyword evidence="3" id="KW-1185">Reference proteome</keyword>
<keyword evidence="1" id="KW-0472">Membrane</keyword>
<protein>
    <recommendedName>
        <fullName evidence="4">Tetratricopeptide repeat protein</fullName>
    </recommendedName>
</protein>
<comment type="caution">
    <text evidence="2">The sequence shown here is derived from an EMBL/GenBank/DDBJ whole genome shotgun (WGS) entry which is preliminary data.</text>
</comment>
<dbReference type="RefSeq" id="WP_311412220.1">
    <property type="nucleotide sequence ID" value="NZ_JAVRFL010000014.1"/>
</dbReference>
<reference evidence="2" key="1">
    <citation type="submission" date="2023-09" db="EMBL/GenBank/DDBJ databases">
        <title>30 novel species of actinomycetes from the DSMZ collection.</title>
        <authorList>
            <person name="Nouioui I."/>
        </authorList>
    </citation>
    <scope>NUCLEOTIDE SEQUENCE</scope>
    <source>
        <strain evidence="2">DSM 115977</strain>
    </source>
</reference>
<dbReference type="EMBL" id="JAVRFL010000014">
    <property type="protein sequence ID" value="MDT0530205.1"/>
    <property type="molecule type" value="Genomic_DNA"/>
</dbReference>
<accession>A0ABU2WW94</accession>